<dbReference type="FunFam" id="2.40.110.10:FF:000001">
    <property type="entry name" value="Acyl-CoA dehydrogenase, mitochondrial"/>
    <property type="match status" value="1"/>
</dbReference>
<feature type="domain" description="Acyl-CoA dehydrogenase/oxidase C-terminal" evidence="13">
    <location>
        <begin position="231"/>
        <end position="378"/>
    </location>
</feature>
<protein>
    <recommendedName>
        <fullName evidence="10">Acyl-[acyl-carrier-protein] dehydrogenase MbtN</fullName>
    </recommendedName>
    <alternativeName>
        <fullName evidence="11">Mycobactin synthase protein N</fullName>
    </alternativeName>
</protein>
<dbReference type="GO" id="GO:0033539">
    <property type="term" value="P:fatty acid beta-oxidation using acyl-CoA dehydrogenase"/>
    <property type="evidence" value="ECO:0007669"/>
    <property type="project" value="TreeGrafter"/>
</dbReference>
<comment type="pathway">
    <text evidence="3">Amino-acid degradation; L-valine degradation.</text>
</comment>
<comment type="similarity">
    <text evidence="4 12">Belongs to the acyl-CoA dehydrogenase family.</text>
</comment>
<comment type="pathway">
    <text evidence="2">Siderophore biosynthesis; mycobactin biosynthesis.</text>
</comment>
<evidence type="ECO:0000259" key="15">
    <source>
        <dbReference type="Pfam" id="PF02771"/>
    </source>
</evidence>
<dbReference type="InterPro" id="IPR046373">
    <property type="entry name" value="Acyl-CoA_Oxase/DH_mid-dom_sf"/>
</dbReference>
<dbReference type="PROSITE" id="PS00073">
    <property type="entry name" value="ACYL_COA_DH_2"/>
    <property type="match status" value="1"/>
</dbReference>
<dbReference type="InterPro" id="IPR050741">
    <property type="entry name" value="Acyl-CoA_dehydrogenase"/>
</dbReference>
<evidence type="ECO:0000256" key="6">
    <source>
        <dbReference type="ARBA" id="ARBA00022630"/>
    </source>
</evidence>
<comment type="function">
    <text evidence="9">Catalyzes the dehydrogenation at the alpha-beta position of ACP-bound acyl chains. This results in the introduction of a double bond in the lipidic chain, which is further transferred to the epsilon-amino group of lysine residue in the mycobactin core by MbtK.</text>
</comment>
<dbReference type="Gene3D" id="1.20.140.10">
    <property type="entry name" value="Butyryl-CoA Dehydrogenase, subunit A, domain 3"/>
    <property type="match status" value="1"/>
</dbReference>
<dbReference type="Proteomes" id="UP000199118">
    <property type="component" value="Unassembled WGS sequence"/>
</dbReference>
<dbReference type="FunFam" id="1.10.540.10:FF:000009">
    <property type="entry name" value="Probable acyl-CoA dehydrogenase"/>
    <property type="match status" value="1"/>
</dbReference>
<dbReference type="InterPro" id="IPR006089">
    <property type="entry name" value="Acyl-CoA_DH_CS"/>
</dbReference>
<evidence type="ECO:0000256" key="3">
    <source>
        <dbReference type="ARBA" id="ARBA00005109"/>
    </source>
</evidence>
<dbReference type="InterPro" id="IPR009100">
    <property type="entry name" value="AcylCoA_DH/oxidase_NM_dom_sf"/>
</dbReference>
<dbReference type="GO" id="GO:0005737">
    <property type="term" value="C:cytoplasm"/>
    <property type="evidence" value="ECO:0007669"/>
    <property type="project" value="TreeGrafter"/>
</dbReference>
<dbReference type="AlphaFoldDB" id="A0A1H2TVV6"/>
<accession>A0A1H2TVV6</accession>
<keyword evidence="5" id="KW-0101">Branched-chain amino acid catabolism</keyword>
<evidence type="ECO:0000256" key="10">
    <source>
        <dbReference type="ARBA" id="ARBA00040394"/>
    </source>
</evidence>
<dbReference type="InterPro" id="IPR013786">
    <property type="entry name" value="AcylCoA_DH/ox_N"/>
</dbReference>
<dbReference type="GO" id="GO:0050660">
    <property type="term" value="F:flavin adenine dinucleotide binding"/>
    <property type="evidence" value="ECO:0007669"/>
    <property type="project" value="InterPro"/>
</dbReference>
<feature type="domain" description="Acyl-CoA dehydrogenase/oxidase N-terminal" evidence="15">
    <location>
        <begin position="10"/>
        <end position="120"/>
    </location>
</feature>
<dbReference type="FunFam" id="1.20.140.10:FF:000001">
    <property type="entry name" value="Acyl-CoA dehydrogenase"/>
    <property type="match status" value="1"/>
</dbReference>
<evidence type="ECO:0000313" key="17">
    <source>
        <dbReference type="Proteomes" id="UP000199118"/>
    </source>
</evidence>
<keyword evidence="17" id="KW-1185">Reference proteome</keyword>
<evidence type="ECO:0000256" key="1">
    <source>
        <dbReference type="ARBA" id="ARBA00001974"/>
    </source>
</evidence>
<organism evidence="16 17">
    <name type="scientific">Albimonas donghaensis</name>
    <dbReference type="NCBI Taxonomy" id="356660"/>
    <lineage>
        <taxon>Bacteria</taxon>
        <taxon>Pseudomonadati</taxon>
        <taxon>Pseudomonadota</taxon>
        <taxon>Alphaproteobacteria</taxon>
        <taxon>Rhodobacterales</taxon>
        <taxon>Paracoccaceae</taxon>
        <taxon>Albimonas</taxon>
    </lineage>
</organism>
<evidence type="ECO:0000256" key="12">
    <source>
        <dbReference type="RuleBase" id="RU362125"/>
    </source>
</evidence>
<dbReference type="PANTHER" id="PTHR48083:SF20">
    <property type="entry name" value="LONG-CHAIN SPECIFIC ACYL-COA DEHYDROGENASE, MITOCHONDRIAL"/>
    <property type="match status" value="1"/>
</dbReference>
<name>A0A1H2TVV6_9RHOB</name>
<evidence type="ECO:0000259" key="14">
    <source>
        <dbReference type="Pfam" id="PF02770"/>
    </source>
</evidence>
<comment type="cofactor">
    <cofactor evidence="1 12">
        <name>FAD</name>
        <dbReference type="ChEBI" id="CHEBI:57692"/>
    </cofactor>
</comment>
<evidence type="ECO:0000256" key="7">
    <source>
        <dbReference type="ARBA" id="ARBA00022827"/>
    </source>
</evidence>
<dbReference type="GO" id="GO:0003995">
    <property type="term" value="F:acyl-CoA dehydrogenase activity"/>
    <property type="evidence" value="ECO:0007669"/>
    <property type="project" value="InterPro"/>
</dbReference>
<evidence type="ECO:0000256" key="11">
    <source>
        <dbReference type="ARBA" id="ARBA00042660"/>
    </source>
</evidence>
<evidence type="ECO:0000259" key="13">
    <source>
        <dbReference type="Pfam" id="PF00441"/>
    </source>
</evidence>
<sequence length="379" mass="42321">MLNTRSVLEPEHEDFRRAVAAFMEREVVPNYPEWEKNGVVDREVWPKAGEEGLLLMTAAEEYGGAGVDFRYAAVLNEEMSKRGISGPGFGLHSDIVAPYFTHYGTEEQKQRFLPRMARGEIIGSIAMTEPGAGSDVQNIKTTALKDGNEYVVSGAKTFITNGELADFVLVAAKTDPSLGAKGISLIVVETNREGFSRGKKLDKMGEKAQDIAELHFDNIRVPPENLIGEEGKGFKYLMEQLPQERLGLVLKCCASMEAALEWTLEHVKQRQAFGGVLLDLQNTRFKLAECKTETQIARLYADRLLEMHIKGELDVATVCGAKFWMSELEQKVIDTCLQFFGGYGYMMEYPIAKAYINARVHKIYAGSNEIMREVVARTL</sequence>
<evidence type="ECO:0000256" key="5">
    <source>
        <dbReference type="ARBA" id="ARBA00022456"/>
    </source>
</evidence>
<keyword evidence="8 12" id="KW-0560">Oxidoreductase</keyword>
<proteinExistence type="inferred from homology"/>
<dbReference type="Gene3D" id="1.10.540.10">
    <property type="entry name" value="Acyl-CoA dehydrogenase/oxidase, N-terminal domain"/>
    <property type="match status" value="1"/>
</dbReference>
<dbReference type="InterPro" id="IPR006091">
    <property type="entry name" value="Acyl-CoA_Oxase/DH_mid-dom"/>
</dbReference>
<dbReference type="InterPro" id="IPR009075">
    <property type="entry name" value="AcylCo_DH/oxidase_C"/>
</dbReference>
<evidence type="ECO:0000256" key="9">
    <source>
        <dbReference type="ARBA" id="ARBA00037085"/>
    </source>
</evidence>
<dbReference type="Gene3D" id="2.40.110.10">
    <property type="entry name" value="Butyryl-CoA Dehydrogenase, subunit A, domain 2"/>
    <property type="match status" value="1"/>
</dbReference>
<gene>
    <name evidence="16" type="ORF">SAMN05444336_1011132</name>
</gene>
<dbReference type="EMBL" id="FNMZ01000001">
    <property type="protein sequence ID" value="SDW47848.1"/>
    <property type="molecule type" value="Genomic_DNA"/>
</dbReference>
<dbReference type="SUPFAM" id="SSF56645">
    <property type="entry name" value="Acyl-CoA dehydrogenase NM domain-like"/>
    <property type="match status" value="1"/>
</dbReference>
<dbReference type="InterPro" id="IPR037069">
    <property type="entry name" value="AcylCoA_DH/ox_N_sf"/>
</dbReference>
<dbReference type="SUPFAM" id="SSF47203">
    <property type="entry name" value="Acyl-CoA dehydrogenase C-terminal domain-like"/>
    <property type="match status" value="1"/>
</dbReference>
<dbReference type="OrthoDB" id="9775090at2"/>
<dbReference type="InterPro" id="IPR036250">
    <property type="entry name" value="AcylCo_DH-like_C"/>
</dbReference>
<dbReference type="Pfam" id="PF02770">
    <property type="entry name" value="Acyl-CoA_dh_M"/>
    <property type="match status" value="1"/>
</dbReference>
<dbReference type="GO" id="GO:0009083">
    <property type="term" value="P:branched-chain amino acid catabolic process"/>
    <property type="evidence" value="ECO:0007669"/>
    <property type="project" value="UniProtKB-KW"/>
</dbReference>
<dbReference type="PANTHER" id="PTHR48083">
    <property type="entry name" value="MEDIUM-CHAIN SPECIFIC ACYL-COA DEHYDROGENASE, MITOCHONDRIAL-RELATED"/>
    <property type="match status" value="1"/>
</dbReference>
<feature type="domain" description="Acyl-CoA oxidase/dehydrogenase middle" evidence="14">
    <location>
        <begin position="124"/>
        <end position="218"/>
    </location>
</feature>
<dbReference type="Pfam" id="PF00441">
    <property type="entry name" value="Acyl-CoA_dh_1"/>
    <property type="match status" value="1"/>
</dbReference>
<evidence type="ECO:0000256" key="4">
    <source>
        <dbReference type="ARBA" id="ARBA00009347"/>
    </source>
</evidence>
<keyword evidence="6 12" id="KW-0285">Flavoprotein</keyword>
<dbReference type="Pfam" id="PF02771">
    <property type="entry name" value="Acyl-CoA_dh_N"/>
    <property type="match status" value="1"/>
</dbReference>
<evidence type="ECO:0000256" key="8">
    <source>
        <dbReference type="ARBA" id="ARBA00023002"/>
    </source>
</evidence>
<evidence type="ECO:0000256" key="2">
    <source>
        <dbReference type="ARBA" id="ARBA00005102"/>
    </source>
</evidence>
<dbReference type="STRING" id="356660.SAMN05444336_1011132"/>
<reference evidence="16 17" key="1">
    <citation type="submission" date="2016-10" db="EMBL/GenBank/DDBJ databases">
        <authorList>
            <person name="de Groot N.N."/>
        </authorList>
    </citation>
    <scope>NUCLEOTIDE SEQUENCE [LARGE SCALE GENOMIC DNA]</scope>
    <source>
        <strain evidence="16 17">DSM 17890</strain>
    </source>
</reference>
<dbReference type="RefSeq" id="WP_092680092.1">
    <property type="nucleotide sequence ID" value="NZ_FNMZ01000001.1"/>
</dbReference>
<keyword evidence="7 12" id="KW-0274">FAD</keyword>
<evidence type="ECO:0000313" key="16">
    <source>
        <dbReference type="EMBL" id="SDW47848.1"/>
    </source>
</evidence>